<feature type="domain" description="Caspase family p20" evidence="9">
    <location>
        <begin position="174"/>
        <end position="298"/>
    </location>
</feature>
<evidence type="ECO:0000256" key="5">
    <source>
        <dbReference type="ARBA" id="ARBA00022807"/>
    </source>
</evidence>
<dbReference type="InterPro" id="IPR019330">
    <property type="entry name" value="MESD"/>
</dbReference>
<dbReference type="CDD" id="cd00032">
    <property type="entry name" value="CASc"/>
    <property type="match status" value="1"/>
</dbReference>
<dbReference type="PROSITE" id="PS50207">
    <property type="entry name" value="CASPASE_P10"/>
    <property type="match status" value="1"/>
</dbReference>
<evidence type="ECO:0000256" key="4">
    <source>
        <dbReference type="ARBA" id="ARBA00022801"/>
    </source>
</evidence>
<name>A0A811KBH1_9BILA</name>
<dbReference type="InterPro" id="IPR002398">
    <property type="entry name" value="Pept_C14"/>
</dbReference>
<comment type="similarity">
    <text evidence="1 7">Belongs to the peptidase C14A family.</text>
</comment>
<dbReference type="InterPro" id="IPR011600">
    <property type="entry name" value="Pept_C14_caspase"/>
</dbReference>
<dbReference type="Pfam" id="PF10185">
    <property type="entry name" value="Mesd"/>
    <property type="match status" value="1"/>
</dbReference>
<dbReference type="OrthoDB" id="75833at2759"/>
<dbReference type="InterPro" id="IPR015917">
    <property type="entry name" value="Pept_C14A"/>
</dbReference>
<dbReference type="Pfam" id="PF00656">
    <property type="entry name" value="Peptidase_C14"/>
    <property type="match status" value="1"/>
</dbReference>
<evidence type="ECO:0000256" key="6">
    <source>
        <dbReference type="ARBA" id="ARBA00023145"/>
    </source>
</evidence>
<dbReference type="InterPro" id="IPR001309">
    <property type="entry name" value="Pept_C14_p20"/>
</dbReference>
<keyword evidence="2" id="KW-0645">Protease</keyword>
<evidence type="ECO:0000256" key="7">
    <source>
        <dbReference type="RuleBase" id="RU003971"/>
    </source>
</evidence>
<evidence type="ECO:0000256" key="1">
    <source>
        <dbReference type="ARBA" id="ARBA00010134"/>
    </source>
</evidence>
<dbReference type="SUPFAM" id="SSF52129">
    <property type="entry name" value="Caspase-like"/>
    <property type="match status" value="2"/>
</dbReference>
<dbReference type="Gene3D" id="3.30.70.1470">
    <property type="entry name" value="Caspase-like"/>
    <property type="match status" value="1"/>
</dbReference>
<dbReference type="Gene3D" id="3.40.50.1460">
    <property type="match status" value="1"/>
</dbReference>
<dbReference type="GO" id="GO:0006457">
    <property type="term" value="P:protein folding"/>
    <property type="evidence" value="ECO:0007669"/>
    <property type="project" value="InterPro"/>
</dbReference>
<gene>
    <name evidence="10" type="ORF">BOKJ2_LOCUS4934</name>
</gene>
<organism evidence="10 11">
    <name type="scientific">Bursaphelenchus okinawaensis</name>
    <dbReference type="NCBI Taxonomy" id="465554"/>
    <lineage>
        <taxon>Eukaryota</taxon>
        <taxon>Metazoa</taxon>
        <taxon>Ecdysozoa</taxon>
        <taxon>Nematoda</taxon>
        <taxon>Chromadorea</taxon>
        <taxon>Rhabditida</taxon>
        <taxon>Tylenchina</taxon>
        <taxon>Tylenchomorpha</taxon>
        <taxon>Aphelenchoidea</taxon>
        <taxon>Aphelenchoididae</taxon>
        <taxon>Bursaphelenchus</taxon>
    </lineage>
</organism>
<evidence type="ECO:0000313" key="11">
    <source>
        <dbReference type="Proteomes" id="UP000614601"/>
    </source>
</evidence>
<keyword evidence="11" id="KW-1185">Reference proteome</keyword>
<keyword evidence="6" id="KW-0865">Zymogen</keyword>
<keyword evidence="4" id="KW-0378">Hydrolase</keyword>
<evidence type="ECO:0000256" key="3">
    <source>
        <dbReference type="ARBA" id="ARBA00022703"/>
    </source>
</evidence>
<dbReference type="EMBL" id="CAJFCW020000002">
    <property type="protein sequence ID" value="CAG9099263.1"/>
    <property type="molecule type" value="Genomic_DNA"/>
</dbReference>
<dbReference type="PROSITE" id="PS01122">
    <property type="entry name" value="CASPASE_CYS"/>
    <property type="match status" value="1"/>
</dbReference>
<dbReference type="InterPro" id="IPR016129">
    <property type="entry name" value="Caspase_his_AS"/>
</dbReference>
<dbReference type="PRINTS" id="PR00376">
    <property type="entry name" value="IL1BCENZYME"/>
</dbReference>
<evidence type="ECO:0000256" key="2">
    <source>
        <dbReference type="ARBA" id="ARBA00022670"/>
    </source>
</evidence>
<feature type="domain" description="Caspase family p10" evidence="8">
    <location>
        <begin position="401"/>
        <end position="473"/>
    </location>
</feature>
<dbReference type="AlphaFoldDB" id="A0A811KBH1"/>
<dbReference type="Proteomes" id="UP000783686">
    <property type="component" value="Unassembled WGS sequence"/>
</dbReference>
<dbReference type="SMART" id="SM00115">
    <property type="entry name" value="CASc"/>
    <property type="match status" value="1"/>
</dbReference>
<dbReference type="PROSITE" id="PS01121">
    <property type="entry name" value="CASPASE_HIS"/>
    <property type="match status" value="1"/>
</dbReference>
<dbReference type="EMBL" id="CAJFDH010000002">
    <property type="protein sequence ID" value="CAD5213133.1"/>
    <property type="molecule type" value="Genomic_DNA"/>
</dbReference>
<proteinExistence type="inferred from homology"/>
<dbReference type="GO" id="GO:0006915">
    <property type="term" value="P:apoptotic process"/>
    <property type="evidence" value="ECO:0007669"/>
    <property type="project" value="UniProtKB-KW"/>
</dbReference>
<dbReference type="GO" id="GO:0006508">
    <property type="term" value="P:proteolysis"/>
    <property type="evidence" value="ECO:0007669"/>
    <property type="project" value="UniProtKB-KW"/>
</dbReference>
<reference evidence="10" key="1">
    <citation type="submission" date="2020-09" db="EMBL/GenBank/DDBJ databases">
        <authorList>
            <person name="Kikuchi T."/>
        </authorList>
    </citation>
    <scope>NUCLEOTIDE SEQUENCE</scope>
    <source>
        <strain evidence="10">SH1</strain>
    </source>
</reference>
<keyword evidence="5" id="KW-0788">Thiol protease</keyword>
<dbReference type="Gene3D" id="3.30.70.260">
    <property type="match status" value="1"/>
</dbReference>
<evidence type="ECO:0000313" key="10">
    <source>
        <dbReference type="EMBL" id="CAD5213133.1"/>
    </source>
</evidence>
<dbReference type="PANTHER" id="PTHR47901:SF8">
    <property type="entry name" value="CASPASE-3"/>
    <property type="match status" value="1"/>
</dbReference>
<accession>A0A811KBH1</accession>
<sequence length="619" mass="70954">MSPSRLLISSRPEVINQIQGVEQAFLRHYEHIYNLLKSSDTHDSIRELKSQFDLHHLYDDLQSTEDSTKPYAFMITVAQFGLYEILLKLQELVDLALLEDYFDRVAKKLKFYSYSYKDYHFISSESSGEVVQFHLRLILCKLKLEKTLDFCRKNDILDEMQVENVNVYKNFSSPKGLCLIINNEKFNIHSSRTGTEVDEKMITNLFAKMGYQVESYRNLTASQMITAAREFSQRPEHAYAHSTVVVVMTHGEYDQLIGTDGEIIRLQEEFLYYFTSYMAPNLAGKPKLFFLQACRGHTNDPGHRVSIPVDYQDGKSKIRTKTDGFISSLAKTLSFRSSTPTSPTTEPMSMKLPPNLINVKKSTVTASKTTVTSSRVVITTGRPEIQVVRKVEDNVYGTATFVAKEPSMADFLVAYSTVPGFVSWRNSVNGSWFIQSICEVFSKEAAHCDILELLTKVNRRVAKVYETTGECSDFDRLLDEWEENDDEPLEEDEKPDHLRPKPDINIEELKKKAQGPDDLLRLTKKSQPVMMFVSVVENGKKAARPFTEKMSDIWQSQLYNNHIDLQTYVIEDDRILFMFKDGSRAWEGRDFLLKHKECKEVTLEGKTSEGAGAKVKTEL</sequence>
<dbReference type="GO" id="GO:0004197">
    <property type="term" value="F:cysteine-type endopeptidase activity"/>
    <property type="evidence" value="ECO:0007669"/>
    <property type="project" value="InterPro"/>
</dbReference>
<dbReference type="PROSITE" id="PS50208">
    <property type="entry name" value="CASPASE_P20"/>
    <property type="match status" value="1"/>
</dbReference>
<protein>
    <submittedName>
        <fullName evidence="10">Uncharacterized protein</fullName>
    </submittedName>
</protein>
<dbReference type="InterPro" id="IPR033139">
    <property type="entry name" value="Caspase_cys_AS"/>
</dbReference>
<dbReference type="PANTHER" id="PTHR47901">
    <property type="entry name" value="CASPASE RECRUITMENT DOMAIN-CONTAINING PROTEIN 18"/>
    <property type="match status" value="1"/>
</dbReference>
<dbReference type="InterPro" id="IPR002138">
    <property type="entry name" value="Pept_C14_p10"/>
</dbReference>
<dbReference type="Proteomes" id="UP000614601">
    <property type="component" value="Unassembled WGS sequence"/>
</dbReference>
<evidence type="ECO:0000259" key="9">
    <source>
        <dbReference type="PROSITE" id="PS50208"/>
    </source>
</evidence>
<comment type="caution">
    <text evidence="10">The sequence shown here is derived from an EMBL/GenBank/DDBJ whole genome shotgun (WGS) entry which is preliminary data.</text>
</comment>
<keyword evidence="3" id="KW-0053">Apoptosis</keyword>
<evidence type="ECO:0000259" key="8">
    <source>
        <dbReference type="PROSITE" id="PS50207"/>
    </source>
</evidence>
<dbReference type="InterPro" id="IPR029030">
    <property type="entry name" value="Caspase-like_dom_sf"/>
</dbReference>